<keyword evidence="3" id="KW-0328">Glycosyltransferase</keyword>
<dbReference type="GO" id="GO:0006493">
    <property type="term" value="P:protein O-linked glycosylation"/>
    <property type="evidence" value="ECO:0007669"/>
    <property type="project" value="InterPro"/>
</dbReference>
<feature type="transmembrane region" description="Helical" evidence="8">
    <location>
        <begin position="257"/>
        <end position="275"/>
    </location>
</feature>
<gene>
    <name evidence="10" type="ORF">EHW67_18225</name>
</gene>
<sequence length="550" mass="63196">MLSGITSIRYYFLFLAIALFVLLVNLGSYGLAETSEARYAEISREMLQSGDYINPELLGVFHYHKPPLTYYITILGYRIFGINEFGARFFLQIALLVELLLVYGIAMLLYNNSKIAFTSGLIYFSMPIVLISSRNLTTDAYLTAFILGAVYCWQYYTSKYRIWSLYLFYLLSAMAFLTKGPVALLFIFTYIIVYKVIYNMGSKINIHHLLGICLFLVIGGSWYFVVTVNTPGLWDYFLGEQIVERITLNTFNRSKPFWFYLPLVIGLLVPWWLMFYKRSFKISGIWAKLSKQDRVLLASTLCTFLFFSVFKSKLILYILPIFWMLAVLIGSQLFRASYVTCKLLSLAYSILMGVLIISIVGLSLIYPSLFQIGLGTWLLSFSCFIVFGTLFFLIKNNSSYKPALLAGCFGASLILIVTSLMSHNSGTINSTKDIVTFINGTGPIKHKTILVYDYLLSSIPFYSDADLITLKCNHNTTSREVQFQKDKEWVEGLWDVNNSAVLYRLDSLSHHKNTFLLIRKKRDLDDSLNYLRNNFNSSKDYPKWLLLYNK</sequence>
<proteinExistence type="predicted"/>
<feature type="transmembrane region" description="Helical" evidence="8">
    <location>
        <begin position="295"/>
        <end position="310"/>
    </location>
</feature>
<feature type="transmembrane region" description="Helical" evidence="8">
    <location>
        <begin position="346"/>
        <end position="366"/>
    </location>
</feature>
<dbReference type="Proteomes" id="UP000267585">
    <property type="component" value="Unassembled WGS sequence"/>
</dbReference>
<dbReference type="GO" id="GO:0005886">
    <property type="term" value="C:plasma membrane"/>
    <property type="evidence" value="ECO:0007669"/>
    <property type="project" value="UniProtKB-SubCell"/>
</dbReference>
<feature type="transmembrane region" description="Helical" evidence="8">
    <location>
        <begin position="206"/>
        <end position="225"/>
    </location>
</feature>
<evidence type="ECO:0000259" key="9">
    <source>
        <dbReference type="Pfam" id="PF13231"/>
    </source>
</evidence>
<dbReference type="GO" id="GO:0000030">
    <property type="term" value="F:mannosyltransferase activity"/>
    <property type="evidence" value="ECO:0007669"/>
    <property type="project" value="InterPro"/>
</dbReference>
<evidence type="ECO:0000313" key="11">
    <source>
        <dbReference type="Proteomes" id="UP000267585"/>
    </source>
</evidence>
<evidence type="ECO:0000313" key="10">
    <source>
        <dbReference type="EMBL" id="RTE52130.1"/>
    </source>
</evidence>
<dbReference type="GO" id="GO:0010041">
    <property type="term" value="P:response to iron(III) ion"/>
    <property type="evidence" value="ECO:0007669"/>
    <property type="project" value="TreeGrafter"/>
</dbReference>
<feature type="transmembrane region" description="Helical" evidence="8">
    <location>
        <begin position="168"/>
        <end position="194"/>
    </location>
</feature>
<reference evidence="10 11" key="1">
    <citation type="submission" date="2018-11" db="EMBL/GenBank/DDBJ databases">
        <title>Arenibacter aquaticus sp.nov., a marine bacterium isolated from surface seawater in the South China Sea.</title>
        <authorList>
            <person name="Guo J."/>
            <person name="Sun J."/>
        </authorList>
    </citation>
    <scope>NUCLEOTIDE SEQUENCE [LARGE SCALE GENOMIC DNA]</scope>
    <source>
        <strain evidence="10 11">GUO666</strain>
    </source>
</reference>
<feature type="transmembrane region" description="Helical" evidence="8">
    <location>
        <begin position="89"/>
        <end position="109"/>
    </location>
</feature>
<dbReference type="GO" id="GO:0009103">
    <property type="term" value="P:lipopolysaccharide biosynthetic process"/>
    <property type="evidence" value="ECO:0007669"/>
    <property type="project" value="TreeGrafter"/>
</dbReference>
<organism evidence="10 11">
    <name type="scientific">Arenibacter aquaticus</name>
    <dbReference type="NCBI Taxonomy" id="2489054"/>
    <lineage>
        <taxon>Bacteria</taxon>
        <taxon>Pseudomonadati</taxon>
        <taxon>Bacteroidota</taxon>
        <taxon>Flavobacteriia</taxon>
        <taxon>Flavobacteriales</taxon>
        <taxon>Flavobacteriaceae</taxon>
        <taxon>Arenibacter</taxon>
    </lineage>
</organism>
<feature type="transmembrane region" description="Helical" evidence="8">
    <location>
        <begin position="316"/>
        <end position="334"/>
    </location>
</feature>
<keyword evidence="5 8" id="KW-0812">Transmembrane</keyword>
<dbReference type="GO" id="GO:0016763">
    <property type="term" value="F:pentosyltransferase activity"/>
    <property type="evidence" value="ECO:0007669"/>
    <property type="project" value="TreeGrafter"/>
</dbReference>
<feature type="transmembrane region" description="Helical" evidence="8">
    <location>
        <begin position="403"/>
        <end position="422"/>
    </location>
</feature>
<dbReference type="PANTHER" id="PTHR33908">
    <property type="entry name" value="MANNOSYLTRANSFERASE YKCB-RELATED"/>
    <property type="match status" value="1"/>
</dbReference>
<evidence type="ECO:0000256" key="3">
    <source>
        <dbReference type="ARBA" id="ARBA00022676"/>
    </source>
</evidence>
<evidence type="ECO:0000256" key="1">
    <source>
        <dbReference type="ARBA" id="ARBA00004651"/>
    </source>
</evidence>
<feature type="transmembrane region" description="Helical" evidence="8">
    <location>
        <begin position="12"/>
        <end position="32"/>
    </location>
</feature>
<feature type="domain" description="Glycosyltransferase RgtA/B/C/D-like" evidence="9">
    <location>
        <begin position="64"/>
        <end position="217"/>
    </location>
</feature>
<evidence type="ECO:0000256" key="8">
    <source>
        <dbReference type="SAM" id="Phobius"/>
    </source>
</evidence>
<comment type="subcellular location">
    <subcellularLocation>
        <location evidence="1">Cell membrane</location>
        <topology evidence="1">Multi-pass membrane protein</topology>
    </subcellularLocation>
</comment>
<name>A0A3S0AC66_9FLAO</name>
<dbReference type="AlphaFoldDB" id="A0A3S0AC66"/>
<feature type="transmembrane region" description="Helical" evidence="8">
    <location>
        <begin position="140"/>
        <end position="156"/>
    </location>
</feature>
<dbReference type="Pfam" id="PF13231">
    <property type="entry name" value="PMT_2"/>
    <property type="match status" value="1"/>
</dbReference>
<protein>
    <submittedName>
        <fullName evidence="10">Glycosyltransferase family 39 protein</fullName>
    </submittedName>
</protein>
<evidence type="ECO:0000256" key="6">
    <source>
        <dbReference type="ARBA" id="ARBA00022989"/>
    </source>
</evidence>
<keyword evidence="11" id="KW-1185">Reference proteome</keyword>
<keyword evidence="6 8" id="KW-1133">Transmembrane helix</keyword>
<keyword evidence="2" id="KW-1003">Cell membrane</keyword>
<evidence type="ECO:0000256" key="4">
    <source>
        <dbReference type="ARBA" id="ARBA00022679"/>
    </source>
</evidence>
<dbReference type="PANTHER" id="PTHR33908:SF3">
    <property type="entry name" value="UNDECAPRENYL PHOSPHATE-ALPHA-4-AMINO-4-DEOXY-L-ARABINOSE ARABINOSYL TRANSFERASE"/>
    <property type="match status" value="1"/>
</dbReference>
<dbReference type="EMBL" id="RQPJ01000021">
    <property type="protein sequence ID" value="RTE52130.1"/>
    <property type="molecule type" value="Genomic_DNA"/>
</dbReference>
<dbReference type="InterPro" id="IPR038731">
    <property type="entry name" value="RgtA/B/C-like"/>
</dbReference>
<comment type="caution">
    <text evidence="10">The sequence shown here is derived from an EMBL/GenBank/DDBJ whole genome shotgun (WGS) entry which is preliminary data.</text>
</comment>
<accession>A0A3S0AC66</accession>
<dbReference type="InterPro" id="IPR050297">
    <property type="entry name" value="LipidA_mod_glycosyltrf_83"/>
</dbReference>
<keyword evidence="7 8" id="KW-0472">Membrane</keyword>
<feature type="transmembrane region" description="Helical" evidence="8">
    <location>
        <begin position="372"/>
        <end position="394"/>
    </location>
</feature>
<keyword evidence="4 10" id="KW-0808">Transferase</keyword>
<evidence type="ECO:0000256" key="5">
    <source>
        <dbReference type="ARBA" id="ARBA00022692"/>
    </source>
</evidence>
<evidence type="ECO:0000256" key="7">
    <source>
        <dbReference type="ARBA" id="ARBA00023136"/>
    </source>
</evidence>
<dbReference type="OrthoDB" id="9792789at2"/>
<evidence type="ECO:0000256" key="2">
    <source>
        <dbReference type="ARBA" id="ARBA00022475"/>
    </source>
</evidence>
<feature type="transmembrane region" description="Helical" evidence="8">
    <location>
        <begin position="115"/>
        <end position="133"/>
    </location>
</feature>
<dbReference type="RefSeq" id="WP_126163815.1">
    <property type="nucleotide sequence ID" value="NZ_RQPJ01000021.1"/>
</dbReference>